<protein>
    <submittedName>
        <fullName evidence="1">Uncharacterized protein</fullName>
    </submittedName>
</protein>
<dbReference type="KEGG" id="tva:4752829"/>
<name>A2FJ21_TRIV3</name>
<evidence type="ECO:0000313" key="2">
    <source>
        <dbReference type="Proteomes" id="UP000001542"/>
    </source>
</evidence>
<dbReference type="InParanoid" id="A2FJ21"/>
<reference evidence="1" key="1">
    <citation type="submission" date="2006-10" db="EMBL/GenBank/DDBJ databases">
        <authorList>
            <person name="Amadeo P."/>
            <person name="Zhao Q."/>
            <person name="Wortman J."/>
            <person name="Fraser-Liggett C."/>
            <person name="Carlton J."/>
        </authorList>
    </citation>
    <scope>NUCLEOTIDE SEQUENCE</scope>
    <source>
        <strain evidence="1">G3</strain>
    </source>
</reference>
<sequence length="201" mass="23935">MPNREFPWKVNTYGCFEEPEEEEEIDEIEDDSMVVILPEEIADHIIERTLNPHPFANYIYDKYVHAQSEGLKICIMNFILKLYCSEERRRDPSNKRFMEKLSVLRQAVALIFWSHLMCDEQRGSYISDYPDKKKVYHWAGMLDVLARDYASTHQESREVVHELCMARNRLRDEVTQGIYPDLEFPIPSVEEFKNYMNIQVC</sequence>
<reference evidence="1" key="2">
    <citation type="journal article" date="2007" name="Science">
        <title>Draft genome sequence of the sexually transmitted pathogen Trichomonas vaginalis.</title>
        <authorList>
            <person name="Carlton J.M."/>
            <person name="Hirt R.P."/>
            <person name="Silva J.C."/>
            <person name="Delcher A.L."/>
            <person name="Schatz M."/>
            <person name="Zhao Q."/>
            <person name="Wortman J.R."/>
            <person name="Bidwell S.L."/>
            <person name="Alsmark U.C.M."/>
            <person name="Besteiro S."/>
            <person name="Sicheritz-Ponten T."/>
            <person name="Noel C.J."/>
            <person name="Dacks J.B."/>
            <person name="Foster P.G."/>
            <person name="Simillion C."/>
            <person name="Van de Peer Y."/>
            <person name="Miranda-Saavedra D."/>
            <person name="Barton G.J."/>
            <person name="Westrop G.D."/>
            <person name="Mueller S."/>
            <person name="Dessi D."/>
            <person name="Fiori P.L."/>
            <person name="Ren Q."/>
            <person name="Paulsen I."/>
            <person name="Zhang H."/>
            <person name="Bastida-Corcuera F.D."/>
            <person name="Simoes-Barbosa A."/>
            <person name="Brown M.T."/>
            <person name="Hayes R.D."/>
            <person name="Mukherjee M."/>
            <person name="Okumura C.Y."/>
            <person name="Schneider R."/>
            <person name="Smith A.J."/>
            <person name="Vanacova S."/>
            <person name="Villalvazo M."/>
            <person name="Haas B.J."/>
            <person name="Pertea M."/>
            <person name="Feldblyum T.V."/>
            <person name="Utterback T.R."/>
            <person name="Shu C.L."/>
            <person name="Osoegawa K."/>
            <person name="de Jong P.J."/>
            <person name="Hrdy I."/>
            <person name="Horvathova L."/>
            <person name="Zubacova Z."/>
            <person name="Dolezal P."/>
            <person name="Malik S.B."/>
            <person name="Logsdon J.M. Jr."/>
            <person name="Henze K."/>
            <person name="Gupta A."/>
            <person name="Wang C.C."/>
            <person name="Dunne R.L."/>
            <person name="Upcroft J.A."/>
            <person name="Upcroft P."/>
            <person name="White O."/>
            <person name="Salzberg S.L."/>
            <person name="Tang P."/>
            <person name="Chiu C.-H."/>
            <person name="Lee Y.-S."/>
            <person name="Embley T.M."/>
            <person name="Coombs G.H."/>
            <person name="Mottram J.C."/>
            <person name="Tachezy J."/>
            <person name="Fraser-Liggett C.M."/>
            <person name="Johnson P.J."/>
        </authorList>
    </citation>
    <scope>NUCLEOTIDE SEQUENCE [LARGE SCALE GENOMIC DNA]</scope>
    <source>
        <strain evidence="1">G3</strain>
    </source>
</reference>
<gene>
    <name evidence="1" type="ORF">TVAG_204270</name>
</gene>
<dbReference type="AlphaFoldDB" id="A2FJ21"/>
<proteinExistence type="predicted"/>
<accession>A2FJ21</accession>
<dbReference type="EMBL" id="DS113824">
    <property type="protein sequence ID" value="EAX95085.1"/>
    <property type="molecule type" value="Genomic_DNA"/>
</dbReference>
<dbReference type="VEuPathDB" id="TrichDB:TVAGG3_0879210"/>
<dbReference type="RefSeq" id="XP_001308015.1">
    <property type="nucleotide sequence ID" value="XM_001308014.1"/>
</dbReference>
<evidence type="ECO:0000313" key="1">
    <source>
        <dbReference type="EMBL" id="EAX95085.1"/>
    </source>
</evidence>
<keyword evidence="2" id="KW-1185">Reference proteome</keyword>
<dbReference type="VEuPathDB" id="TrichDB:TVAG_204270"/>
<dbReference type="Proteomes" id="UP000001542">
    <property type="component" value="Unassembled WGS sequence"/>
</dbReference>
<organism evidence="1 2">
    <name type="scientific">Trichomonas vaginalis (strain ATCC PRA-98 / G3)</name>
    <dbReference type="NCBI Taxonomy" id="412133"/>
    <lineage>
        <taxon>Eukaryota</taxon>
        <taxon>Metamonada</taxon>
        <taxon>Parabasalia</taxon>
        <taxon>Trichomonadida</taxon>
        <taxon>Trichomonadidae</taxon>
        <taxon>Trichomonas</taxon>
    </lineage>
</organism>